<dbReference type="EMBL" id="LDTZ01000014">
    <property type="protein sequence ID" value="KNA92435.1"/>
    <property type="molecule type" value="Genomic_DNA"/>
</dbReference>
<protein>
    <submittedName>
        <fullName evidence="4">TetR family transcriptional regulator</fullName>
    </submittedName>
</protein>
<keyword evidence="5" id="KW-1185">Reference proteome</keyword>
<feature type="domain" description="Tetracycline repressor TetR C-terminal" evidence="3">
    <location>
        <begin position="88"/>
        <end position="235"/>
    </location>
</feature>
<evidence type="ECO:0000256" key="1">
    <source>
        <dbReference type="ARBA" id="ARBA00023015"/>
    </source>
</evidence>
<keyword evidence="1" id="KW-0805">Transcription regulation</keyword>
<sequence>MSTIELLWRKVVPLPARQGRPPRFTADAVVDSAIAVADRIGSRFTLRDVAQELGAPVMSLYSYVDNREQLVELMVDQCRADMTHSVLTGTWQSRLRQVAADNLSLFDRHPWMVDVESERAILGPGTLGKYERELGAVESLELSDAAKDAALQLVLNFVRASARSLHHAIAERREETPEQWWEREGAQLAKLGVEERYPLASRIGTAAGQATGAAENAGAARDFGLSALLLGIEAMESSGV</sequence>
<dbReference type="Gene3D" id="1.10.10.60">
    <property type="entry name" value="Homeodomain-like"/>
    <property type="match status" value="1"/>
</dbReference>
<proteinExistence type="predicted"/>
<comment type="caution">
    <text evidence="4">The sequence shown here is derived from an EMBL/GenBank/DDBJ whole genome shotgun (WGS) entry which is preliminary data.</text>
</comment>
<accession>A0ABR5IFU6</accession>
<organism evidence="4 5">
    <name type="scientific">Gordonia jacobaea</name>
    <dbReference type="NCBI Taxonomy" id="122202"/>
    <lineage>
        <taxon>Bacteria</taxon>
        <taxon>Bacillati</taxon>
        <taxon>Actinomycetota</taxon>
        <taxon>Actinomycetes</taxon>
        <taxon>Mycobacteriales</taxon>
        <taxon>Gordoniaceae</taxon>
        <taxon>Gordonia</taxon>
    </lineage>
</organism>
<dbReference type="InterPro" id="IPR009057">
    <property type="entry name" value="Homeodomain-like_sf"/>
</dbReference>
<dbReference type="Pfam" id="PF02909">
    <property type="entry name" value="TetR_C_1"/>
    <property type="match status" value="1"/>
</dbReference>
<dbReference type="SUPFAM" id="SSF48498">
    <property type="entry name" value="Tetracyclin repressor-like, C-terminal domain"/>
    <property type="match status" value="1"/>
</dbReference>
<dbReference type="InterPro" id="IPR036271">
    <property type="entry name" value="Tet_transcr_reg_TetR-rel_C_sf"/>
</dbReference>
<dbReference type="Proteomes" id="UP000037247">
    <property type="component" value="Unassembled WGS sequence"/>
</dbReference>
<evidence type="ECO:0000256" key="2">
    <source>
        <dbReference type="ARBA" id="ARBA00023163"/>
    </source>
</evidence>
<gene>
    <name evidence="4" type="ORF">ABW18_03655</name>
</gene>
<evidence type="ECO:0000259" key="3">
    <source>
        <dbReference type="Pfam" id="PF02909"/>
    </source>
</evidence>
<dbReference type="SUPFAM" id="SSF46689">
    <property type="entry name" value="Homeodomain-like"/>
    <property type="match status" value="1"/>
</dbReference>
<dbReference type="InterPro" id="IPR004111">
    <property type="entry name" value="Repressor_TetR_C"/>
</dbReference>
<evidence type="ECO:0000313" key="4">
    <source>
        <dbReference type="EMBL" id="KNA92435.1"/>
    </source>
</evidence>
<dbReference type="Gene3D" id="1.10.357.10">
    <property type="entry name" value="Tetracycline Repressor, domain 2"/>
    <property type="match status" value="1"/>
</dbReference>
<evidence type="ECO:0000313" key="5">
    <source>
        <dbReference type="Proteomes" id="UP000037247"/>
    </source>
</evidence>
<dbReference type="RefSeq" id="WP_049697661.1">
    <property type="nucleotide sequence ID" value="NZ_JAQDQF010000002.1"/>
</dbReference>
<name>A0ABR5IFU6_9ACTN</name>
<keyword evidence="2" id="KW-0804">Transcription</keyword>
<reference evidence="4 5" key="1">
    <citation type="submission" date="2015-05" db="EMBL/GenBank/DDBJ databases">
        <title>Draft genome sequence of the bacterium Gordonia jacobaea a new member of the Gordonia genus.</title>
        <authorList>
            <person name="Jimenez-Galisteo G."/>
            <person name="Dominguez A."/>
            <person name="Munoz E."/>
            <person name="Vinas M."/>
        </authorList>
    </citation>
    <scope>NUCLEOTIDE SEQUENCE [LARGE SCALE GENOMIC DNA]</scope>
    <source>
        <strain evidence="5">mv1</strain>
    </source>
</reference>